<dbReference type="InterPro" id="IPR029052">
    <property type="entry name" value="Metallo-depent_PP-like"/>
</dbReference>
<dbReference type="OrthoDB" id="630188at2759"/>
<dbReference type="RefSeq" id="XP_040701417.1">
    <property type="nucleotide sequence ID" value="XM_040847308.1"/>
</dbReference>
<evidence type="ECO:0000313" key="3">
    <source>
        <dbReference type="Proteomes" id="UP000184356"/>
    </source>
</evidence>
<accession>A0A1L9TE00</accession>
<evidence type="ECO:0000313" key="2">
    <source>
        <dbReference type="EMBL" id="OJJ57611.1"/>
    </source>
</evidence>
<dbReference type="PANTHER" id="PTHR12905:SF28">
    <property type="entry name" value="RHAMNOGALACTURONATE LYASE C-RELATED"/>
    <property type="match status" value="1"/>
</dbReference>
<dbReference type="CDD" id="cd07379">
    <property type="entry name" value="MPP_239FB"/>
    <property type="match status" value="1"/>
</dbReference>
<dbReference type="GO" id="GO:0016787">
    <property type="term" value="F:hydrolase activity"/>
    <property type="evidence" value="ECO:0007669"/>
    <property type="project" value="InterPro"/>
</dbReference>
<evidence type="ECO:0000259" key="1">
    <source>
        <dbReference type="Pfam" id="PF00149"/>
    </source>
</evidence>
<protein>
    <recommendedName>
        <fullName evidence="1">Calcineurin-like phosphoesterase domain-containing protein</fullName>
    </recommendedName>
</protein>
<dbReference type="Proteomes" id="UP000184356">
    <property type="component" value="Unassembled WGS sequence"/>
</dbReference>
<dbReference type="InterPro" id="IPR051693">
    <property type="entry name" value="UPF0046_metallophosphoest"/>
</dbReference>
<dbReference type="AlphaFoldDB" id="A0A1L9TE00"/>
<reference evidence="3" key="1">
    <citation type="journal article" date="2017" name="Genome Biol.">
        <title>Comparative genomics reveals high biological diversity and specific adaptations in the industrially and medically important fungal genus Aspergillus.</title>
        <authorList>
            <person name="de Vries R.P."/>
            <person name="Riley R."/>
            <person name="Wiebenga A."/>
            <person name="Aguilar-Osorio G."/>
            <person name="Amillis S."/>
            <person name="Uchima C.A."/>
            <person name="Anderluh G."/>
            <person name="Asadollahi M."/>
            <person name="Askin M."/>
            <person name="Barry K."/>
            <person name="Battaglia E."/>
            <person name="Bayram O."/>
            <person name="Benocci T."/>
            <person name="Braus-Stromeyer S.A."/>
            <person name="Caldana C."/>
            <person name="Canovas D."/>
            <person name="Cerqueira G.C."/>
            <person name="Chen F."/>
            <person name="Chen W."/>
            <person name="Choi C."/>
            <person name="Clum A."/>
            <person name="Dos Santos R.A."/>
            <person name="Damasio A.R."/>
            <person name="Diallinas G."/>
            <person name="Emri T."/>
            <person name="Fekete E."/>
            <person name="Flipphi M."/>
            <person name="Freyberg S."/>
            <person name="Gallo A."/>
            <person name="Gournas C."/>
            <person name="Habgood R."/>
            <person name="Hainaut M."/>
            <person name="Harispe M.L."/>
            <person name="Henrissat B."/>
            <person name="Hilden K.S."/>
            <person name="Hope R."/>
            <person name="Hossain A."/>
            <person name="Karabika E."/>
            <person name="Karaffa L."/>
            <person name="Karanyi Z."/>
            <person name="Krasevec N."/>
            <person name="Kuo A."/>
            <person name="Kusch H."/>
            <person name="LaButti K."/>
            <person name="Lagendijk E.L."/>
            <person name="Lapidus A."/>
            <person name="Levasseur A."/>
            <person name="Lindquist E."/>
            <person name="Lipzen A."/>
            <person name="Logrieco A.F."/>
            <person name="MacCabe A."/>
            <person name="Maekelae M.R."/>
            <person name="Malavazi I."/>
            <person name="Melin P."/>
            <person name="Meyer V."/>
            <person name="Mielnichuk N."/>
            <person name="Miskei M."/>
            <person name="Molnar A.P."/>
            <person name="Mule G."/>
            <person name="Ngan C.Y."/>
            <person name="Orejas M."/>
            <person name="Orosz E."/>
            <person name="Ouedraogo J.P."/>
            <person name="Overkamp K.M."/>
            <person name="Park H.-S."/>
            <person name="Perrone G."/>
            <person name="Piumi F."/>
            <person name="Punt P.J."/>
            <person name="Ram A.F."/>
            <person name="Ramon A."/>
            <person name="Rauscher S."/>
            <person name="Record E."/>
            <person name="Riano-Pachon D.M."/>
            <person name="Robert V."/>
            <person name="Roehrig J."/>
            <person name="Ruller R."/>
            <person name="Salamov A."/>
            <person name="Salih N.S."/>
            <person name="Samson R.A."/>
            <person name="Sandor E."/>
            <person name="Sanguinetti M."/>
            <person name="Schuetze T."/>
            <person name="Sepcic K."/>
            <person name="Shelest E."/>
            <person name="Sherlock G."/>
            <person name="Sophianopoulou V."/>
            <person name="Squina F.M."/>
            <person name="Sun H."/>
            <person name="Susca A."/>
            <person name="Todd R.B."/>
            <person name="Tsang A."/>
            <person name="Unkles S.E."/>
            <person name="van de Wiele N."/>
            <person name="van Rossen-Uffink D."/>
            <person name="Oliveira J.V."/>
            <person name="Vesth T.C."/>
            <person name="Visser J."/>
            <person name="Yu J.-H."/>
            <person name="Zhou M."/>
            <person name="Andersen M.R."/>
            <person name="Archer D.B."/>
            <person name="Baker S.E."/>
            <person name="Benoit I."/>
            <person name="Brakhage A.A."/>
            <person name="Braus G.H."/>
            <person name="Fischer R."/>
            <person name="Frisvad J.C."/>
            <person name="Goldman G.H."/>
            <person name="Houbraken J."/>
            <person name="Oakley B."/>
            <person name="Pocsi I."/>
            <person name="Scazzocchio C."/>
            <person name="Seiboth B."/>
            <person name="vanKuyk P.A."/>
            <person name="Wortman J."/>
            <person name="Dyer P.S."/>
            <person name="Grigoriev I.V."/>
        </authorList>
    </citation>
    <scope>NUCLEOTIDE SEQUENCE [LARGE SCALE GENOMIC DNA]</scope>
    <source>
        <strain evidence="3">CBS 593.65</strain>
    </source>
</reference>
<feature type="domain" description="Calcineurin-like phosphoesterase" evidence="1">
    <location>
        <begin position="65"/>
        <end position="237"/>
    </location>
</feature>
<dbReference type="VEuPathDB" id="FungiDB:ASPSYDRAFT_46768"/>
<dbReference type="Gene3D" id="3.60.21.10">
    <property type="match status" value="1"/>
</dbReference>
<dbReference type="InterPro" id="IPR004843">
    <property type="entry name" value="Calcineurin-like_PHP"/>
</dbReference>
<keyword evidence="3" id="KW-1185">Reference proteome</keyword>
<dbReference type="GeneID" id="63763381"/>
<dbReference type="Pfam" id="PF00149">
    <property type="entry name" value="Metallophos"/>
    <property type="match status" value="1"/>
</dbReference>
<proteinExistence type="predicted"/>
<sequence>MSGLDALLRRSEQASFWSRLYRAPAKALAGYIYSARSASESPARNEIPIHVVCVSDTHNTKPNLPDGDILIHAGDLTQSGSRRELEEQIQWLDAQPHRYKIVIPENHELSLDAQLSPRSEQSPVGGISNTKTGTVDWKSLIYLENTSTLLDMGNGRKIKVFGPPYTPKHGNWAFQYPRAKAAIWDEISIPEDTDILITHGPPKAHLDLGHLGCLFLRRALWGMQHKPALHVFGHIHGGYGKEVVLWDSFQRAYEAVMDGESKWGSLGLLVYRWIVGWFTGWGTKAEHATVMVNAAAVGGVRDEKRRDAICIDI</sequence>
<organism evidence="2 3">
    <name type="scientific">Aspergillus sydowii CBS 593.65</name>
    <dbReference type="NCBI Taxonomy" id="1036612"/>
    <lineage>
        <taxon>Eukaryota</taxon>
        <taxon>Fungi</taxon>
        <taxon>Dikarya</taxon>
        <taxon>Ascomycota</taxon>
        <taxon>Pezizomycotina</taxon>
        <taxon>Eurotiomycetes</taxon>
        <taxon>Eurotiomycetidae</taxon>
        <taxon>Eurotiales</taxon>
        <taxon>Aspergillaceae</taxon>
        <taxon>Aspergillus</taxon>
        <taxon>Aspergillus subgen. Nidulantes</taxon>
    </lineage>
</organism>
<dbReference type="EMBL" id="KV878588">
    <property type="protein sequence ID" value="OJJ57611.1"/>
    <property type="molecule type" value="Genomic_DNA"/>
</dbReference>
<dbReference type="SUPFAM" id="SSF56300">
    <property type="entry name" value="Metallo-dependent phosphatases"/>
    <property type="match status" value="1"/>
</dbReference>
<dbReference type="PANTHER" id="PTHR12905">
    <property type="entry name" value="METALLOPHOSPHOESTERASE"/>
    <property type="match status" value="1"/>
</dbReference>
<name>A0A1L9TE00_9EURO</name>
<gene>
    <name evidence="2" type="ORF">ASPSYDRAFT_46768</name>
</gene>